<dbReference type="Pfam" id="PF19571">
    <property type="entry name" value="ACT_8"/>
    <property type="match status" value="1"/>
</dbReference>
<reference evidence="2 3" key="1">
    <citation type="submission" date="2019-02" db="EMBL/GenBank/DDBJ databases">
        <title>Genomic Encyclopedia of Type Strains, Phase IV (KMG-IV): sequencing the most valuable type-strain genomes for metagenomic binning, comparative biology and taxonomic classification.</title>
        <authorList>
            <person name="Goeker M."/>
        </authorList>
    </citation>
    <scope>NUCLEOTIDE SEQUENCE [LARGE SCALE GENOMIC DNA]</scope>
    <source>
        <strain evidence="2 3">DSM 29486</strain>
    </source>
</reference>
<keyword evidence="3" id="KW-1185">Reference proteome</keyword>
<gene>
    <name evidence="2" type="ORF">EV209_1238</name>
</gene>
<protein>
    <recommendedName>
        <fullName evidence="1">ACT domain-containing protein</fullName>
    </recommendedName>
</protein>
<dbReference type="EMBL" id="SGXF01000001">
    <property type="protein sequence ID" value="RZT03103.1"/>
    <property type="molecule type" value="Genomic_DNA"/>
</dbReference>
<dbReference type="InterPro" id="IPR045739">
    <property type="entry name" value="ACT_dom_pair"/>
</dbReference>
<dbReference type="InterPro" id="IPR002912">
    <property type="entry name" value="ACT_dom"/>
</dbReference>
<dbReference type="PANTHER" id="PTHR40099">
    <property type="entry name" value="ACETOLACTATE SYNTHASE, SMALL SUBUNIT"/>
    <property type="match status" value="1"/>
</dbReference>
<dbReference type="PANTHER" id="PTHR40099:SF1">
    <property type="entry name" value="ACETOLACTATE SYNTHASE, SMALL SUBUNIT"/>
    <property type="match status" value="1"/>
</dbReference>
<dbReference type="CDD" id="cd04908">
    <property type="entry name" value="ACT_Bt0572_1"/>
    <property type="match status" value="1"/>
</dbReference>
<dbReference type="CDD" id="cd04882">
    <property type="entry name" value="ACT_Bt0572_2"/>
    <property type="match status" value="1"/>
</dbReference>
<feature type="domain" description="ACT" evidence="1">
    <location>
        <begin position="5"/>
        <end position="79"/>
    </location>
</feature>
<dbReference type="SUPFAM" id="SSF55021">
    <property type="entry name" value="ACT-like"/>
    <property type="match status" value="2"/>
</dbReference>
<dbReference type="InterPro" id="IPR045865">
    <property type="entry name" value="ACT-like_dom_sf"/>
</dbReference>
<organism evidence="2 3">
    <name type="scientific">Cuneatibacter caecimuris</name>
    <dbReference type="NCBI Taxonomy" id="1796618"/>
    <lineage>
        <taxon>Bacteria</taxon>
        <taxon>Bacillati</taxon>
        <taxon>Bacillota</taxon>
        <taxon>Clostridia</taxon>
        <taxon>Lachnospirales</taxon>
        <taxon>Lachnospiraceae</taxon>
        <taxon>Cuneatibacter</taxon>
    </lineage>
</organism>
<dbReference type="RefSeq" id="WP_130434018.1">
    <property type="nucleotide sequence ID" value="NZ_SGXF01000001.1"/>
</dbReference>
<dbReference type="PROSITE" id="PS51671">
    <property type="entry name" value="ACT"/>
    <property type="match status" value="1"/>
</dbReference>
<dbReference type="OrthoDB" id="9790662at2"/>
<proteinExistence type="predicted"/>
<evidence type="ECO:0000259" key="1">
    <source>
        <dbReference type="PROSITE" id="PS51671"/>
    </source>
</evidence>
<dbReference type="Gene3D" id="3.30.2130.10">
    <property type="entry name" value="VC0802-like"/>
    <property type="match status" value="1"/>
</dbReference>
<name>A0A4Q7PQA9_9FIRM</name>
<evidence type="ECO:0000313" key="3">
    <source>
        <dbReference type="Proteomes" id="UP000292927"/>
    </source>
</evidence>
<dbReference type="AlphaFoldDB" id="A0A4Q7PQA9"/>
<accession>A0A4Q7PQA9</accession>
<evidence type="ECO:0000313" key="2">
    <source>
        <dbReference type="EMBL" id="RZT03103.1"/>
    </source>
</evidence>
<dbReference type="Proteomes" id="UP000292927">
    <property type="component" value="Unassembled WGS sequence"/>
</dbReference>
<sequence length="143" mass="15609">MTIQQLSVFVENKHGGMAEITEILKNQDINIRALSIADTTDYGILRLIVDRPEAAVEALKDGGITVTLTDVIAVELPDRPGGLHEAVTALTKADISIEYMYAFLCQLRGRAYVVLRVGDNDRAAGVLQNSGFRQMVTSDLCET</sequence>
<comment type="caution">
    <text evidence="2">The sequence shown here is derived from an EMBL/GenBank/DDBJ whole genome shotgun (WGS) entry which is preliminary data.</text>
</comment>